<protein>
    <recommendedName>
        <fullName evidence="9">Hemicentin-1</fullName>
    </recommendedName>
</protein>
<evidence type="ECO:0000256" key="6">
    <source>
        <dbReference type="SAM" id="Phobius"/>
    </source>
</evidence>
<evidence type="ECO:0000256" key="4">
    <source>
        <dbReference type="ARBA" id="ARBA00022989"/>
    </source>
</evidence>
<dbReference type="Proteomes" id="UP000594262">
    <property type="component" value="Unplaced"/>
</dbReference>
<dbReference type="AlphaFoldDB" id="A0A7M5VC71"/>
<evidence type="ECO:0008006" key="9">
    <source>
        <dbReference type="Google" id="ProtNLM"/>
    </source>
</evidence>
<dbReference type="OrthoDB" id="407616at2759"/>
<organism evidence="7 8">
    <name type="scientific">Clytia hemisphaerica</name>
    <dbReference type="NCBI Taxonomy" id="252671"/>
    <lineage>
        <taxon>Eukaryota</taxon>
        <taxon>Metazoa</taxon>
        <taxon>Cnidaria</taxon>
        <taxon>Hydrozoa</taxon>
        <taxon>Hydroidolina</taxon>
        <taxon>Leptothecata</taxon>
        <taxon>Obeliida</taxon>
        <taxon>Clytiidae</taxon>
        <taxon>Clytia</taxon>
    </lineage>
</organism>
<keyword evidence="3" id="KW-0677">Repeat</keyword>
<evidence type="ECO:0000256" key="1">
    <source>
        <dbReference type="ARBA" id="ARBA00004167"/>
    </source>
</evidence>
<dbReference type="PANTHER" id="PTHR22906">
    <property type="entry name" value="PROPERDIN"/>
    <property type="match status" value="1"/>
</dbReference>
<sequence length="242" mass="26429">MTKHRSLLLSILYSKRFVIVATIALFILLVVPSLLRHSYSVDGGYTHWSEWTHCSVSCGYGIRGRSRNCTNPRPSGFGKPCVLIGPHVETSQCSEKPCPIDAQWGSWAQWTVCEPNCNKGYHTRTRTCNNPVAANGGKDCPDKAKNGIEKQQCVENILPCPVDGGFGQWNSWSKCSATCGRGLTERNRVCNKPEPRNGGKSCVGAQHEVKECLDKPCVQIMNSTLSGNNTAVSNSTIAIVIS</sequence>
<evidence type="ECO:0000256" key="3">
    <source>
        <dbReference type="ARBA" id="ARBA00022737"/>
    </source>
</evidence>
<dbReference type="FunFam" id="2.20.100.10:FF:000007">
    <property type="entry name" value="Thrombospondin 1"/>
    <property type="match status" value="1"/>
</dbReference>
<name>A0A7M5VC71_9CNID</name>
<dbReference type="FunFam" id="2.20.100.10:FF:000001">
    <property type="entry name" value="semaphorin-5A isoform X1"/>
    <property type="match status" value="2"/>
</dbReference>
<dbReference type="InterPro" id="IPR036383">
    <property type="entry name" value="TSP1_rpt_sf"/>
</dbReference>
<evidence type="ECO:0000256" key="2">
    <source>
        <dbReference type="ARBA" id="ARBA00022692"/>
    </source>
</evidence>
<evidence type="ECO:0000256" key="5">
    <source>
        <dbReference type="ARBA" id="ARBA00023157"/>
    </source>
</evidence>
<dbReference type="SUPFAM" id="SSF82895">
    <property type="entry name" value="TSP-1 type 1 repeat"/>
    <property type="match status" value="3"/>
</dbReference>
<keyword evidence="5" id="KW-1015">Disulfide bond</keyword>
<accession>A0A7M5VC71</accession>
<dbReference type="Pfam" id="PF00090">
    <property type="entry name" value="TSP_1"/>
    <property type="match status" value="3"/>
</dbReference>
<dbReference type="InterPro" id="IPR052065">
    <property type="entry name" value="Compl_asym_regulator"/>
</dbReference>
<evidence type="ECO:0000313" key="8">
    <source>
        <dbReference type="Proteomes" id="UP000594262"/>
    </source>
</evidence>
<feature type="transmembrane region" description="Helical" evidence="6">
    <location>
        <begin position="12"/>
        <end position="35"/>
    </location>
</feature>
<keyword evidence="2 6" id="KW-0812">Transmembrane</keyword>
<dbReference type="InterPro" id="IPR000884">
    <property type="entry name" value="TSP1_rpt"/>
</dbReference>
<dbReference type="PANTHER" id="PTHR22906:SF21">
    <property type="entry name" value="SEMA DOMAIN-CONTAINING PROTEIN"/>
    <property type="match status" value="1"/>
</dbReference>
<dbReference type="SMART" id="SM00209">
    <property type="entry name" value="TSP1"/>
    <property type="match status" value="3"/>
</dbReference>
<dbReference type="GO" id="GO:0016020">
    <property type="term" value="C:membrane"/>
    <property type="evidence" value="ECO:0007669"/>
    <property type="project" value="UniProtKB-SubCell"/>
</dbReference>
<keyword evidence="6" id="KW-0472">Membrane</keyword>
<reference evidence="7" key="1">
    <citation type="submission" date="2021-01" db="UniProtKB">
        <authorList>
            <consortium name="EnsemblMetazoa"/>
        </authorList>
    </citation>
    <scope>IDENTIFICATION</scope>
</reference>
<dbReference type="Gene3D" id="2.20.100.10">
    <property type="entry name" value="Thrombospondin type-1 (TSP1) repeat"/>
    <property type="match status" value="3"/>
</dbReference>
<keyword evidence="8" id="KW-1185">Reference proteome</keyword>
<dbReference type="PRINTS" id="PR01705">
    <property type="entry name" value="TSP1REPEAT"/>
</dbReference>
<keyword evidence="4 6" id="KW-1133">Transmembrane helix</keyword>
<dbReference type="EnsemblMetazoa" id="CLYHEMT010040.1">
    <property type="protein sequence ID" value="CLYHEMP010040.1"/>
    <property type="gene ID" value="CLYHEMG010040"/>
</dbReference>
<evidence type="ECO:0000313" key="7">
    <source>
        <dbReference type="EnsemblMetazoa" id="CLYHEMP010040.1"/>
    </source>
</evidence>
<comment type="subcellular location">
    <subcellularLocation>
        <location evidence="1">Membrane</location>
        <topology evidence="1">Single-pass membrane protein</topology>
    </subcellularLocation>
</comment>
<proteinExistence type="predicted"/>
<dbReference type="PROSITE" id="PS50092">
    <property type="entry name" value="TSP1"/>
    <property type="match status" value="3"/>
</dbReference>